<dbReference type="AlphaFoldDB" id="A0A401X9S4"/>
<evidence type="ECO:0000313" key="2">
    <source>
        <dbReference type="Proteomes" id="UP000287385"/>
    </source>
</evidence>
<dbReference type="RefSeq" id="WP_124298037.1">
    <property type="nucleotide sequence ID" value="NZ_BDEV01000284.1"/>
</dbReference>
<reference evidence="1 2" key="1">
    <citation type="submission" date="2016-06" db="EMBL/GenBank/DDBJ databases">
        <title>Acetobacter pasteurianus NBRC 3278 whole genome sequencing project.</title>
        <authorList>
            <person name="Matsutani M."/>
            <person name="Shiwa Y."/>
            <person name="Okamoto-Kainuma A."/>
            <person name="Ishikawa M."/>
            <person name="Koizumi Y."/>
            <person name="Yoshikawa H."/>
            <person name="Yakushi T."/>
            <person name="Matsushita K."/>
        </authorList>
    </citation>
    <scope>NUCLEOTIDE SEQUENCE [LARGE SCALE GENOMIC DNA]</scope>
    <source>
        <strain evidence="1 2">NBRC 3278</strain>
    </source>
</reference>
<protein>
    <submittedName>
        <fullName evidence="1">Uncharacterized protein</fullName>
    </submittedName>
</protein>
<accession>A0A401X9S4</accession>
<dbReference type="EMBL" id="BDEV01000284">
    <property type="protein sequence ID" value="GCD64488.1"/>
    <property type="molecule type" value="Genomic_DNA"/>
</dbReference>
<keyword evidence="2" id="KW-1185">Reference proteome</keyword>
<evidence type="ECO:0000313" key="1">
    <source>
        <dbReference type="EMBL" id="GCD64488.1"/>
    </source>
</evidence>
<comment type="caution">
    <text evidence="1">The sequence shown here is derived from an EMBL/GenBank/DDBJ whole genome shotgun (WGS) entry which is preliminary data.</text>
</comment>
<gene>
    <name evidence="1" type="ORF">NBRC3278_3581</name>
</gene>
<dbReference type="Proteomes" id="UP000287385">
    <property type="component" value="Unassembled WGS sequence"/>
</dbReference>
<proteinExistence type="predicted"/>
<sequence>MEAKFTPGPWVVYKDLPTDVVVSENGDCSLATLDCGCGSRENQRANAALIAAAPDLYTALSLFVEYNELMEAGADVAGMLKYAELMDAAPKALAKARGENPET</sequence>
<name>A0A401X9S4_ACEPA</name>
<organism evidence="1 2">
    <name type="scientific">Acetobacter pasteurianus NBRC 3278</name>
    <dbReference type="NCBI Taxonomy" id="1226660"/>
    <lineage>
        <taxon>Bacteria</taxon>
        <taxon>Pseudomonadati</taxon>
        <taxon>Pseudomonadota</taxon>
        <taxon>Alphaproteobacteria</taxon>
        <taxon>Acetobacterales</taxon>
        <taxon>Acetobacteraceae</taxon>
        <taxon>Acetobacter</taxon>
    </lineage>
</organism>